<evidence type="ECO:0000313" key="3">
    <source>
        <dbReference type="Proteomes" id="UP000051955"/>
    </source>
</evidence>
<dbReference type="AlphaFoldDB" id="A0A0R1LMB9"/>
<dbReference type="Proteomes" id="UP000051955">
    <property type="component" value="Unassembled WGS sequence"/>
</dbReference>
<name>A0A0R1LMB9_9LACO</name>
<keyword evidence="1" id="KW-1133">Transmembrane helix</keyword>
<proteinExistence type="predicted"/>
<keyword evidence="1" id="KW-0472">Membrane</keyword>
<sequence>MFFTDIKHFWEVMVMSDHEERMAQLRKKRDRAMYIFIFLLVILLIEKLTLRN</sequence>
<accession>A0A0R1LMB9</accession>
<dbReference type="EMBL" id="AZDV01000001">
    <property type="protein sequence ID" value="KRK96752.1"/>
    <property type="molecule type" value="Genomic_DNA"/>
</dbReference>
<evidence type="ECO:0000313" key="2">
    <source>
        <dbReference type="EMBL" id="KRK96752.1"/>
    </source>
</evidence>
<reference evidence="2 3" key="1">
    <citation type="journal article" date="2015" name="Genome Announc.">
        <title>Expanding the biotechnology potential of lactobacilli through comparative genomics of 213 strains and associated genera.</title>
        <authorList>
            <person name="Sun Z."/>
            <person name="Harris H.M."/>
            <person name="McCann A."/>
            <person name="Guo C."/>
            <person name="Argimon S."/>
            <person name="Zhang W."/>
            <person name="Yang X."/>
            <person name="Jeffery I.B."/>
            <person name="Cooney J.C."/>
            <person name="Kagawa T.F."/>
            <person name="Liu W."/>
            <person name="Song Y."/>
            <person name="Salvetti E."/>
            <person name="Wrobel A."/>
            <person name="Rasinkangas P."/>
            <person name="Parkhill J."/>
            <person name="Rea M.C."/>
            <person name="O'Sullivan O."/>
            <person name="Ritari J."/>
            <person name="Douillard F.P."/>
            <person name="Paul Ross R."/>
            <person name="Yang R."/>
            <person name="Briner A.E."/>
            <person name="Felis G.E."/>
            <person name="de Vos W.M."/>
            <person name="Barrangou R."/>
            <person name="Klaenhammer T.R."/>
            <person name="Caufield P.W."/>
            <person name="Cui Y."/>
            <person name="Zhang H."/>
            <person name="O'Toole P.W."/>
        </authorList>
    </citation>
    <scope>NUCLEOTIDE SEQUENCE [LARGE SCALE GENOMIC DNA]</scope>
    <source>
        <strain evidence="2 3">DSM 19394</strain>
    </source>
</reference>
<keyword evidence="1" id="KW-0812">Transmembrane</keyword>
<organism evidence="2 3">
    <name type="scientific">Levilactobacillus acidifarinae DSM 19394 = JCM 15949</name>
    <dbReference type="NCBI Taxonomy" id="1423715"/>
    <lineage>
        <taxon>Bacteria</taxon>
        <taxon>Bacillati</taxon>
        <taxon>Bacillota</taxon>
        <taxon>Bacilli</taxon>
        <taxon>Lactobacillales</taxon>
        <taxon>Lactobacillaceae</taxon>
        <taxon>Levilactobacillus</taxon>
    </lineage>
</organism>
<protein>
    <submittedName>
        <fullName evidence="2">Uncharacterized protein</fullName>
    </submittedName>
</protein>
<keyword evidence="3" id="KW-1185">Reference proteome</keyword>
<evidence type="ECO:0000256" key="1">
    <source>
        <dbReference type="SAM" id="Phobius"/>
    </source>
</evidence>
<feature type="transmembrane region" description="Helical" evidence="1">
    <location>
        <begin position="32"/>
        <end position="50"/>
    </location>
</feature>
<dbReference type="PATRIC" id="fig|1423715.3.peg.1723"/>
<gene>
    <name evidence="2" type="ORF">FD25_GL001677</name>
</gene>
<comment type="caution">
    <text evidence="2">The sequence shown here is derived from an EMBL/GenBank/DDBJ whole genome shotgun (WGS) entry which is preliminary data.</text>
</comment>